<dbReference type="Proteomes" id="UP001066276">
    <property type="component" value="Chromosome 9"/>
</dbReference>
<evidence type="ECO:0000313" key="2">
    <source>
        <dbReference type="Proteomes" id="UP001066276"/>
    </source>
</evidence>
<evidence type="ECO:0000313" key="1">
    <source>
        <dbReference type="EMBL" id="KAJ1109741.1"/>
    </source>
</evidence>
<sequence>MLLSFQVLLHGSNSLEFTTPGNIELRGPTGRLTQVTEVSAVKQCNSTCPRCASPGECTAPTLNQNYLKKCRVHATLDRFLCPITTHTFLNRDQRANTVFVKVLHLQLCFACTLTPGYNLEENACEKSSDRSLPRSSKEHHFTRHSY</sequence>
<proteinExistence type="predicted"/>
<organism evidence="1 2">
    <name type="scientific">Pleurodeles waltl</name>
    <name type="common">Iberian ribbed newt</name>
    <dbReference type="NCBI Taxonomy" id="8319"/>
    <lineage>
        <taxon>Eukaryota</taxon>
        <taxon>Metazoa</taxon>
        <taxon>Chordata</taxon>
        <taxon>Craniata</taxon>
        <taxon>Vertebrata</taxon>
        <taxon>Euteleostomi</taxon>
        <taxon>Amphibia</taxon>
        <taxon>Batrachia</taxon>
        <taxon>Caudata</taxon>
        <taxon>Salamandroidea</taxon>
        <taxon>Salamandridae</taxon>
        <taxon>Pleurodelinae</taxon>
        <taxon>Pleurodeles</taxon>
    </lineage>
</organism>
<accession>A0AAV7N169</accession>
<dbReference type="EMBL" id="JANPWB010000013">
    <property type="protein sequence ID" value="KAJ1109741.1"/>
    <property type="molecule type" value="Genomic_DNA"/>
</dbReference>
<reference evidence="1" key="1">
    <citation type="journal article" date="2022" name="bioRxiv">
        <title>Sequencing and chromosome-scale assembly of the giantPleurodeles waltlgenome.</title>
        <authorList>
            <person name="Brown T."/>
            <person name="Elewa A."/>
            <person name="Iarovenko S."/>
            <person name="Subramanian E."/>
            <person name="Araus A.J."/>
            <person name="Petzold A."/>
            <person name="Susuki M."/>
            <person name="Suzuki K.-i.T."/>
            <person name="Hayashi T."/>
            <person name="Toyoda A."/>
            <person name="Oliveira C."/>
            <person name="Osipova E."/>
            <person name="Leigh N.D."/>
            <person name="Simon A."/>
            <person name="Yun M.H."/>
        </authorList>
    </citation>
    <scope>NUCLEOTIDE SEQUENCE</scope>
    <source>
        <strain evidence="1">20211129_DDA</strain>
        <tissue evidence="1">Liver</tissue>
    </source>
</reference>
<keyword evidence="2" id="KW-1185">Reference proteome</keyword>
<comment type="caution">
    <text evidence="1">The sequence shown here is derived from an EMBL/GenBank/DDBJ whole genome shotgun (WGS) entry which is preliminary data.</text>
</comment>
<protein>
    <submittedName>
        <fullName evidence="1">Uncharacterized protein</fullName>
    </submittedName>
</protein>
<name>A0AAV7N169_PLEWA</name>
<dbReference type="AlphaFoldDB" id="A0AAV7N169"/>
<gene>
    <name evidence="1" type="ORF">NDU88_007101</name>
</gene>